<feature type="compositionally biased region" description="Polar residues" evidence="1">
    <location>
        <begin position="953"/>
        <end position="970"/>
    </location>
</feature>
<name>A0A0S4IMB5_BODSA</name>
<gene>
    <name evidence="2" type="ORF">BSAL_54870</name>
</gene>
<feature type="region of interest" description="Disordered" evidence="1">
    <location>
        <begin position="953"/>
        <end position="998"/>
    </location>
</feature>
<dbReference type="SUPFAM" id="SSF48371">
    <property type="entry name" value="ARM repeat"/>
    <property type="match status" value="1"/>
</dbReference>
<dbReference type="Gene3D" id="1.25.10.10">
    <property type="entry name" value="Leucine-rich Repeat Variant"/>
    <property type="match status" value="1"/>
</dbReference>
<proteinExistence type="predicted"/>
<organism evidence="2 3">
    <name type="scientific">Bodo saltans</name>
    <name type="common">Flagellated protozoan</name>
    <dbReference type="NCBI Taxonomy" id="75058"/>
    <lineage>
        <taxon>Eukaryota</taxon>
        <taxon>Discoba</taxon>
        <taxon>Euglenozoa</taxon>
        <taxon>Kinetoplastea</taxon>
        <taxon>Metakinetoplastina</taxon>
        <taxon>Eubodonida</taxon>
        <taxon>Bodonidae</taxon>
        <taxon>Bodo</taxon>
    </lineage>
</organism>
<accession>A0A0S4IMB5</accession>
<dbReference type="EMBL" id="CYKH01000144">
    <property type="protein sequence ID" value="CUE73141.1"/>
    <property type="molecule type" value="Genomic_DNA"/>
</dbReference>
<dbReference type="OrthoDB" id="278480at2759"/>
<dbReference type="InterPro" id="IPR011989">
    <property type="entry name" value="ARM-like"/>
</dbReference>
<reference evidence="3" key="1">
    <citation type="submission" date="2015-09" db="EMBL/GenBank/DDBJ databases">
        <authorList>
            <consortium name="Pathogen Informatics"/>
        </authorList>
    </citation>
    <scope>NUCLEOTIDE SEQUENCE [LARGE SCALE GENOMIC DNA]</scope>
    <source>
        <strain evidence="3">Lake Konstanz</strain>
    </source>
</reference>
<dbReference type="InterPro" id="IPR016024">
    <property type="entry name" value="ARM-type_fold"/>
</dbReference>
<evidence type="ECO:0000313" key="2">
    <source>
        <dbReference type="EMBL" id="CUE73141.1"/>
    </source>
</evidence>
<evidence type="ECO:0000313" key="3">
    <source>
        <dbReference type="Proteomes" id="UP000051952"/>
    </source>
</evidence>
<dbReference type="AlphaFoldDB" id="A0A0S4IMB5"/>
<keyword evidence="3" id="KW-1185">Reference proteome</keyword>
<evidence type="ECO:0000256" key="1">
    <source>
        <dbReference type="SAM" id="MobiDB-lite"/>
    </source>
</evidence>
<sequence>MQATMIQTPEPEYHGSHSHAMIRAYGTERPGRHVRPCTLCRGAVDTSQDQSARRCTQCPEFVLCIKCFEVEEFPFPSPQVVVRNPALLRSDDTVCVRTRPRANAYVLCPIPSGELIEVVAYTTTKDGTDDVYFRQQTGGWIRSFSHPREVLAQLCKVHFDLHYEGNAERFSNALCLQFMEETNDMMQDSPDFGMIMGYLTLVPLHFSLFGNPLAATSNSLAVEFLEHRVSVSLYLLQLLPNVTSLLEEHLSMSPRQRSGDASLSYQVKMCVRILVILTKLHMTCPSEAELSQNIVAATGAGEFGTAYNAAHVVNLAASALQRVLSTSATAATSVEPMKLTDERDAPRVAAVPAEQLCSSTPASRQDAWSTWHGDNGCSPIRGVAWYGIELATQFISSRIVVRTEQVGSTSAPAPHPPQPTSVVSVAPEVREMVSVALSAITCAEHFPEKLACHICLTLLNLFQDAEAQHCPPSSVTDLQWEMYNMDVVEVAMRVIKDVRDERTILCALQLLRYVADKNPRMIQLLASVVVGPLLQFLRMSSHPSLISAAFDVCSAFCLLLQRARTDDRPSGAAHSHEKDDNASLLPVCTSKLYPRATPFQPMVLYVHPGTGHAVVMCSHCASSHPPVEFARAVKHSAGSEEFGGNSGLRVATAQDDVTPQHKYFACQCEGCRVSDEPAPAIAPIPANVVASFSHLCCFSAAFDVCSAFSYNAPGRTDRPSGAAHSHEKDDNASLLPVCTSKLYPRATPFQPMVLYVHPGTGHAVVMCSHCASSHPPVEFARAVKHSAGSEEFGGNSGLRVATAQDDVTPQHKYFACQCEGCRVSDEPAPALVAPPVPMTLAQKLLGMGRILNIIAQRLRTHGKTVVDAAGRLSMLLCCNEELAVALFCALIGESIEHYKDGVLAVAACGQFDQVRYLMTLYPNAEITSYLQSPAAFIAAKAAARRLGGEHLCTTPQQYSRKETTPSSGNGSDVGLTPSPGTLDAQRSTPAEIDGAMVSQPVRLFQQN</sequence>
<dbReference type="Proteomes" id="UP000051952">
    <property type="component" value="Unassembled WGS sequence"/>
</dbReference>
<protein>
    <submittedName>
        <fullName evidence="2">Uncharacterized protein</fullName>
    </submittedName>
</protein>